<dbReference type="Proteomes" id="UP000198341">
    <property type="component" value="Chromosome 10"/>
</dbReference>
<protein>
    <submittedName>
        <fullName evidence="1">Zinc finger protein ZF1 (ISS)</fullName>
    </submittedName>
</protein>
<dbReference type="GeneID" id="19013298"/>
<organism evidence="1 2">
    <name type="scientific">Bathycoccus prasinos</name>
    <dbReference type="NCBI Taxonomy" id="41875"/>
    <lineage>
        <taxon>Eukaryota</taxon>
        <taxon>Viridiplantae</taxon>
        <taxon>Chlorophyta</taxon>
        <taxon>Mamiellophyceae</taxon>
        <taxon>Mamiellales</taxon>
        <taxon>Bathycoccaceae</taxon>
        <taxon>Bathycoccus</taxon>
    </lineage>
</organism>
<evidence type="ECO:0000313" key="2">
    <source>
        <dbReference type="Proteomes" id="UP000198341"/>
    </source>
</evidence>
<name>K8F078_9CHLO</name>
<dbReference type="EMBL" id="FO082269">
    <property type="protein sequence ID" value="CCO18190.1"/>
    <property type="molecule type" value="Genomic_DNA"/>
</dbReference>
<sequence>MEQSINPHAYCRLRFDEAAEEAIENLANVLQWHRNSPFEGLFVAQKDARAGARVMSSSFF</sequence>
<reference evidence="1 2" key="1">
    <citation type="submission" date="2011-10" db="EMBL/GenBank/DDBJ databases">
        <authorList>
            <person name="Genoscope - CEA"/>
        </authorList>
    </citation>
    <scope>NUCLEOTIDE SEQUENCE [LARGE SCALE GENOMIC DNA]</scope>
    <source>
        <strain evidence="1 2">RCC 1105</strain>
    </source>
</reference>
<keyword evidence="2" id="KW-1185">Reference proteome</keyword>
<gene>
    <name evidence="1" type="ordered locus">Bathy10g02220</name>
</gene>
<dbReference type="AlphaFoldDB" id="K8F078"/>
<proteinExistence type="predicted"/>
<evidence type="ECO:0000313" key="1">
    <source>
        <dbReference type="EMBL" id="CCO18190.1"/>
    </source>
</evidence>
<dbReference type="KEGG" id="bpg:Bathy10g02220"/>
<accession>K8F078</accession>
<dbReference type="RefSeq" id="XP_007510657.1">
    <property type="nucleotide sequence ID" value="XM_007510595.1"/>
</dbReference>